<name>A0AAV7GEV1_DENCH</name>
<gene>
    <name evidence="1" type="ORF">IEQ34_016162</name>
</gene>
<keyword evidence="2" id="KW-1185">Reference proteome</keyword>
<dbReference type="AlphaFoldDB" id="A0AAV7GEV1"/>
<protein>
    <submittedName>
        <fullName evidence="1">Uncharacterized protein</fullName>
    </submittedName>
</protein>
<proteinExistence type="predicted"/>
<evidence type="ECO:0000313" key="2">
    <source>
        <dbReference type="Proteomes" id="UP000775213"/>
    </source>
</evidence>
<accession>A0AAV7GEV1</accession>
<organism evidence="1 2">
    <name type="scientific">Dendrobium chrysotoxum</name>
    <name type="common">Orchid</name>
    <dbReference type="NCBI Taxonomy" id="161865"/>
    <lineage>
        <taxon>Eukaryota</taxon>
        <taxon>Viridiplantae</taxon>
        <taxon>Streptophyta</taxon>
        <taxon>Embryophyta</taxon>
        <taxon>Tracheophyta</taxon>
        <taxon>Spermatophyta</taxon>
        <taxon>Magnoliopsida</taxon>
        <taxon>Liliopsida</taxon>
        <taxon>Asparagales</taxon>
        <taxon>Orchidaceae</taxon>
        <taxon>Epidendroideae</taxon>
        <taxon>Malaxideae</taxon>
        <taxon>Dendrobiinae</taxon>
        <taxon>Dendrobium</taxon>
    </lineage>
</organism>
<reference evidence="1 2" key="1">
    <citation type="journal article" date="2021" name="Hortic Res">
        <title>Chromosome-scale assembly of the Dendrobium chrysotoxum genome enhances the understanding of orchid evolution.</title>
        <authorList>
            <person name="Zhang Y."/>
            <person name="Zhang G.Q."/>
            <person name="Zhang D."/>
            <person name="Liu X.D."/>
            <person name="Xu X.Y."/>
            <person name="Sun W.H."/>
            <person name="Yu X."/>
            <person name="Zhu X."/>
            <person name="Wang Z.W."/>
            <person name="Zhao X."/>
            <person name="Zhong W.Y."/>
            <person name="Chen H."/>
            <person name="Yin W.L."/>
            <person name="Huang T."/>
            <person name="Niu S.C."/>
            <person name="Liu Z.J."/>
        </authorList>
    </citation>
    <scope>NUCLEOTIDE SEQUENCE [LARGE SCALE GENOMIC DNA]</scope>
    <source>
        <strain evidence="1">Lindl</strain>
    </source>
</reference>
<dbReference type="Proteomes" id="UP000775213">
    <property type="component" value="Unassembled WGS sequence"/>
</dbReference>
<evidence type="ECO:0000313" key="1">
    <source>
        <dbReference type="EMBL" id="KAH0454238.1"/>
    </source>
</evidence>
<comment type="caution">
    <text evidence="1">The sequence shown here is derived from an EMBL/GenBank/DDBJ whole genome shotgun (WGS) entry which is preliminary data.</text>
</comment>
<sequence>MRASAGGCFGREEGVGWLRRFAKEEVDSEGLEASWSSARERRELRVLLTLLLTTAGEASRQRTRSRTAYGAVRRARDATVATAGSVGFDRGLSYVKLN</sequence>
<dbReference type="EMBL" id="JAGFBR010000015">
    <property type="protein sequence ID" value="KAH0454238.1"/>
    <property type="molecule type" value="Genomic_DNA"/>
</dbReference>